<dbReference type="Proteomes" id="UP000321154">
    <property type="component" value="Unassembled WGS sequence"/>
</dbReference>
<gene>
    <name evidence="3" type="ORF">FFA01_19110</name>
</gene>
<keyword evidence="3" id="KW-0131">Cell cycle</keyword>
<evidence type="ECO:0000259" key="1">
    <source>
        <dbReference type="Pfam" id="PF00905"/>
    </source>
</evidence>
<dbReference type="InterPro" id="IPR050515">
    <property type="entry name" value="Beta-lactam/transpept"/>
</dbReference>
<dbReference type="Gene3D" id="3.40.710.10">
    <property type="entry name" value="DD-peptidase/beta-lactamase superfamily"/>
    <property type="match status" value="1"/>
</dbReference>
<dbReference type="Gene3D" id="3.90.1310.10">
    <property type="entry name" value="Penicillin-binding protein 2a (Domain 2)"/>
    <property type="match status" value="1"/>
</dbReference>
<evidence type="ECO:0000313" key="3">
    <source>
        <dbReference type="EMBL" id="GEK83602.1"/>
    </source>
</evidence>
<name>A0ABQ0UQ58_9MICO</name>
<protein>
    <submittedName>
        <fullName evidence="3">Cell division protein FtsI</fullName>
    </submittedName>
</protein>
<dbReference type="InterPro" id="IPR012338">
    <property type="entry name" value="Beta-lactam/transpept-like"/>
</dbReference>
<dbReference type="EMBL" id="BJUV01000017">
    <property type="protein sequence ID" value="GEK83602.1"/>
    <property type="molecule type" value="Genomic_DNA"/>
</dbReference>
<sequence>MSLVVLAMFVALFVSSTYITTFQADSLRADPRNSRALLASYSAQRGPILVGGEPVAQSDPVDDVYKYQRSYSQPQLYAPVTGYYTLGQGSRGIEDAMNQYLTGNANSQFFEQMNSLLTGQSPEGATVNLTLDPDVQQAAFDALGSNTGSIVAVEPSTGKILAMVSKESYDPNPLASHDSAAVKAAYDALVADPADPLQNKAIEGNLYVPGSTFKLITVAAALESGDYTPESTFPNPSTLTLPGTSTNINNAEGGSCGGGDEATIATALRLSCNIPMAQLGRALGADALKEQAQAFGFDDDSIEIPQSVTPSQFPIEDAEGAEISDAALMLQSFGQGSDRVTPLQMAMVSAAIANGGTQMNPTLIDSVLNPDLSPVEDFSPSEYGDPISSDTASTMTDMMVQDVADGAASNARIDGVDVAGKTGTAENGTGDPYTLWFTGFAPAADPEVAVAVVVENGGGQGQSAFGNSVASPIAKKVIEAVLNK</sequence>
<dbReference type="SUPFAM" id="SSF56601">
    <property type="entry name" value="beta-lactamase/transpeptidase-like"/>
    <property type="match status" value="1"/>
</dbReference>
<dbReference type="PANTHER" id="PTHR30627:SF24">
    <property type="entry name" value="PENICILLIN-BINDING PROTEIN 4B"/>
    <property type="match status" value="1"/>
</dbReference>
<proteinExistence type="predicted"/>
<dbReference type="InterPro" id="IPR001460">
    <property type="entry name" value="PCN-bd_Tpept"/>
</dbReference>
<dbReference type="InterPro" id="IPR054120">
    <property type="entry name" value="PBPA_dimer"/>
</dbReference>
<evidence type="ECO:0000259" key="2">
    <source>
        <dbReference type="Pfam" id="PF21922"/>
    </source>
</evidence>
<keyword evidence="4" id="KW-1185">Reference proteome</keyword>
<dbReference type="Pfam" id="PF00905">
    <property type="entry name" value="Transpeptidase"/>
    <property type="match status" value="1"/>
</dbReference>
<accession>A0ABQ0UQ58</accession>
<keyword evidence="3" id="KW-0132">Cell division</keyword>
<dbReference type="PANTHER" id="PTHR30627">
    <property type="entry name" value="PEPTIDOGLYCAN D,D-TRANSPEPTIDASE"/>
    <property type="match status" value="1"/>
</dbReference>
<reference evidence="3 4" key="1">
    <citation type="submission" date="2019-07" db="EMBL/GenBank/DDBJ databases">
        <title>Whole genome shotgun sequence of Frigoribacterium faeni NBRC 103066.</title>
        <authorList>
            <person name="Hosoyama A."/>
            <person name="Uohara A."/>
            <person name="Ohji S."/>
            <person name="Ichikawa N."/>
        </authorList>
    </citation>
    <scope>NUCLEOTIDE SEQUENCE [LARGE SCALE GENOMIC DNA]</scope>
    <source>
        <strain evidence="3 4">NBRC 103066</strain>
    </source>
</reference>
<feature type="domain" description="Penicillin binding protein A dimerisation" evidence="2">
    <location>
        <begin position="45"/>
        <end position="127"/>
    </location>
</feature>
<dbReference type="Pfam" id="PF21922">
    <property type="entry name" value="PBP_dimer_2"/>
    <property type="match status" value="1"/>
</dbReference>
<comment type="caution">
    <text evidence="3">The sequence shown here is derived from an EMBL/GenBank/DDBJ whole genome shotgun (WGS) entry which is preliminary data.</text>
</comment>
<dbReference type="GO" id="GO:0051301">
    <property type="term" value="P:cell division"/>
    <property type="evidence" value="ECO:0007669"/>
    <property type="project" value="UniProtKB-KW"/>
</dbReference>
<organism evidence="3 4">
    <name type="scientific">Frigoribacterium faeni</name>
    <dbReference type="NCBI Taxonomy" id="145483"/>
    <lineage>
        <taxon>Bacteria</taxon>
        <taxon>Bacillati</taxon>
        <taxon>Actinomycetota</taxon>
        <taxon>Actinomycetes</taxon>
        <taxon>Micrococcales</taxon>
        <taxon>Microbacteriaceae</taxon>
        <taxon>Frigoribacterium</taxon>
    </lineage>
</organism>
<feature type="domain" description="Penicillin-binding protein transpeptidase" evidence="1">
    <location>
        <begin position="148"/>
        <end position="479"/>
    </location>
</feature>
<evidence type="ECO:0000313" key="4">
    <source>
        <dbReference type="Proteomes" id="UP000321154"/>
    </source>
</evidence>